<evidence type="ECO:0000256" key="1">
    <source>
        <dbReference type="ARBA" id="ARBA00006787"/>
    </source>
</evidence>
<dbReference type="HOGENOM" id="CLU_016472_6_2_1"/>
<dbReference type="InterPro" id="IPR004294">
    <property type="entry name" value="Carotenoid_Oase"/>
</dbReference>
<keyword evidence="3" id="KW-0560">Oxidoreductase</keyword>
<dbReference type="EMBL" id="KB456266">
    <property type="protein sequence ID" value="EMF11150.1"/>
    <property type="molecule type" value="Genomic_DNA"/>
</dbReference>
<proteinExistence type="inferred from homology"/>
<accession>M3AWP4</accession>
<evidence type="ECO:0000256" key="4">
    <source>
        <dbReference type="ARBA" id="ARBA00023004"/>
    </source>
</evidence>
<keyword evidence="8" id="KW-1185">Reference proteome</keyword>
<evidence type="ECO:0000313" key="7">
    <source>
        <dbReference type="EMBL" id="EMF11150.1"/>
    </source>
</evidence>
<keyword evidence="2 5" id="KW-0479">Metal-binding</keyword>
<dbReference type="OMA" id="KMFPEAG"/>
<dbReference type="eggNOG" id="KOG1285">
    <property type="taxonomic scope" value="Eukaryota"/>
</dbReference>
<sequence length="560" mass="62575">MAAVAIAPSDPFLVQEPTAGSRQATSNGPEDTTPPAARKTELKSKWPATEDLYGSNLPCRLEGEVSDLVVLGEIPKEIDGTFFRVMVDPFVPPVEGNVPLDGDGNMSAFRFHDGKVDMKTRYVHTQRYMLERRAGKALFGLYRNPWSHHPCVRAAVDSTANTNLVYWAGKLLALKESALPYHVDPQTMETIGYDPFGQVNAKSFTAHPKYDPITDELVVHGYEATGMASLDVVTYSIDRAGTIKNVFWCKQPFAEGRPGPIHDCAITKSWLILFIWPFEADVDRMKRGGHHWAWNYDRPNTIMVIPRNAASPPAGWSPGEVRHYTWTNSMAIHTAGAWEDPSDPSKISVESSLVHENAFPFFPPDNGRMPDPNAKAEFVRWSIDATQPAGTRMSDPTTVLDCPAEFPRIDERLLAQEYNWVFLNVFIPQNSLTGADNIYHGLNGLAMVHNKTGQTTWYYAGDESSIQEPIFIPRSEDAEEGDGWVMALIERVRENRCDVVVIDTRNFSQEIAMVQLPMHMKAQVHGNWISAKDLGGYQPLAKTIPDFEMLKQGALEPLMN</sequence>
<keyword evidence="7" id="KW-0503">Monooxygenase</keyword>
<feature type="binding site" evidence="5">
    <location>
        <position position="262"/>
    </location>
    <ligand>
        <name>Fe cation</name>
        <dbReference type="ChEBI" id="CHEBI:24875"/>
        <note>catalytic</note>
    </ligand>
</feature>
<protein>
    <submittedName>
        <fullName evidence="7">Isoeugenol monooxygenase</fullName>
    </submittedName>
</protein>
<feature type="binding site" evidence="5">
    <location>
        <position position="207"/>
    </location>
    <ligand>
        <name>Fe cation</name>
        <dbReference type="ChEBI" id="CHEBI:24875"/>
        <note>catalytic</note>
    </ligand>
</feature>
<dbReference type="GO" id="GO:0004497">
    <property type="term" value="F:monooxygenase activity"/>
    <property type="evidence" value="ECO:0007669"/>
    <property type="project" value="UniProtKB-KW"/>
</dbReference>
<organism evidence="7 8">
    <name type="scientific">Sphaerulina musiva (strain SO2202)</name>
    <name type="common">Poplar stem canker fungus</name>
    <name type="synonym">Septoria musiva</name>
    <dbReference type="NCBI Taxonomy" id="692275"/>
    <lineage>
        <taxon>Eukaryota</taxon>
        <taxon>Fungi</taxon>
        <taxon>Dikarya</taxon>
        <taxon>Ascomycota</taxon>
        <taxon>Pezizomycotina</taxon>
        <taxon>Dothideomycetes</taxon>
        <taxon>Dothideomycetidae</taxon>
        <taxon>Mycosphaerellales</taxon>
        <taxon>Mycosphaerellaceae</taxon>
        <taxon>Sphaerulina</taxon>
    </lineage>
</organism>
<reference evidence="7 8" key="1">
    <citation type="journal article" date="2012" name="PLoS Pathog.">
        <title>Diverse lifestyles and strategies of plant pathogenesis encoded in the genomes of eighteen Dothideomycetes fungi.</title>
        <authorList>
            <person name="Ohm R.A."/>
            <person name="Feau N."/>
            <person name="Henrissat B."/>
            <person name="Schoch C.L."/>
            <person name="Horwitz B.A."/>
            <person name="Barry K.W."/>
            <person name="Condon B.J."/>
            <person name="Copeland A.C."/>
            <person name="Dhillon B."/>
            <person name="Glaser F."/>
            <person name="Hesse C.N."/>
            <person name="Kosti I."/>
            <person name="LaButti K."/>
            <person name="Lindquist E.A."/>
            <person name="Lucas S."/>
            <person name="Salamov A.A."/>
            <person name="Bradshaw R.E."/>
            <person name="Ciuffetti L."/>
            <person name="Hamelin R.C."/>
            <person name="Kema G.H.J."/>
            <person name="Lawrence C."/>
            <person name="Scott J.A."/>
            <person name="Spatafora J.W."/>
            <person name="Turgeon B.G."/>
            <person name="de Wit P.J.G.M."/>
            <person name="Zhong S."/>
            <person name="Goodwin S.B."/>
            <person name="Grigoriev I.V."/>
        </authorList>
    </citation>
    <scope>NUCLEOTIDE SEQUENCE [LARGE SCALE GENOMIC DNA]</scope>
    <source>
        <strain evidence="7 8">SO2202</strain>
    </source>
</reference>
<comment type="similarity">
    <text evidence="1">Belongs to the carotenoid oxygenase family.</text>
</comment>
<name>M3AWP4_SPHMS</name>
<dbReference type="STRING" id="692275.M3AWP4"/>
<evidence type="ECO:0000256" key="5">
    <source>
        <dbReference type="PIRSR" id="PIRSR604294-1"/>
    </source>
</evidence>
<evidence type="ECO:0000313" key="8">
    <source>
        <dbReference type="Proteomes" id="UP000016931"/>
    </source>
</evidence>
<dbReference type="GO" id="GO:0016121">
    <property type="term" value="P:carotene catabolic process"/>
    <property type="evidence" value="ECO:0007669"/>
    <property type="project" value="TreeGrafter"/>
</dbReference>
<dbReference type="GeneID" id="27904865"/>
<feature type="compositionally biased region" description="Polar residues" evidence="6">
    <location>
        <begin position="18"/>
        <end position="30"/>
    </location>
</feature>
<dbReference type="Proteomes" id="UP000016931">
    <property type="component" value="Unassembled WGS sequence"/>
</dbReference>
<feature type="region of interest" description="Disordered" evidence="6">
    <location>
        <begin position="1"/>
        <end position="44"/>
    </location>
</feature>
<dbReference type="GO" id="GO:0046872">
    <property type="term" value="F:metal ion binding"/>
    <property type="evidence" value="ECO:0007669"/>
    <property type="project" value="UniProtKB-KW"/>
</dbReference>
<feature type="binding site" evidence="5">
    <location>
        <position position="333"/>
    </location>
    <ligand>
        <name>Fe cation</name>
        <dbReference type="ChEBI" id="CHEBI:24875"/>
        <note>catalytic</note>
    </ligand>
</feature>
<dbReference type="Pfam" id="PF03055">
    <property type="entry name" value="RPE65"/>
    <property type="match status" value="1"/>
</dbReference>
<dbReference type="RefSeq" id="XP_016759271.1">
    <property type="nucleotide sequence ID" value="XM_016907728.1"/>
</dbReference>
<evidence type="ECO:0000256" key="3">
    <source>
        <dbReference type="ARBA" id="ARBA00023002"/>
    </source>
</evidence>
<dbReference type="PANTHER" id="PTHR10543">
    <property type="entry name" value="BETA-CAROTENE DIOXYGENASE"/>
    <property type="match status" value="1"/>
</dbReference>
<feature type="binding site" evidence="5">
    <location>
        <position position="525"/>
    </location>
    <ligand>
        <name>Fe cation</name>
        <dbReference type="ChEBI" id="CHEBI:24875"/>
        <note>catalytic</note>
    </ligand>
</feature>
<dbReference type="PANTHER" id="PTHR10543:SF89">
    <property type="entry name" value="CAROTENOID 9,10(9',10')-CLEAVAGE DIOXYGENASE 1"/>
    <property type="match status" value="1"/>
</dbReference>
<dbReference type="AlphaFoldDB" id="M3AWP4"/>
<dbReference type="GO" id="GO:0010436">
    <property type="term" value="F:carotenoid dioxygenase activity"/>
    <property type="evidence" value="ECO:0007669"/>
    <property type="project" value="TreeGrafter"/>
</dbReference>
<gene>
    <name evidence="7" type="ORF">SEPMUDRAFT_157256</name>
</gene>
<evidence type="ECO:0000256" key="6">
    <source>
        <dbReference type="SAM" id="MobiDB-lite"/>
    </source>
</evidence>
<dbReference type="OrthoDB" id="407010at2759"/>
<keyword evidence="4 5" id="KW-0408">Iron</keyword>
<evidence type="ECO:0000256" key="2">
    <source>
        <dbReference type="ARBA" id="ARBA00022723"/>
    </source>
</evidence>
<comment type="cofactor">
    <cofactor evidence="5">
        <name>Fe(2+)</name>
        <dbReference type="ChEBI" id="CHEBI:29033"/>
    </cofactor>
    <text evidence="5">Binds 1 Fe(2+) ion per subunit.</text>
</comment>